<dbReference type="PANTHER" id="PTHR12131:SF7">
    <property type="entry name" value="EXOSOME RNA HELICASE MTR4"/>
    <property type="match status" value="1"/>
</dbReference>
<dbReference type="InterPro" id="IPR016438">
    <property type="entry name" value="SKI2-like"/>
</dbReference>
<organism evidence="10 11">
    <name type="scientific">Hymenolepis diminuta</name>
    <name type="common">Rat tapeworm</name>
    <dbReference type="NCBI Taxonomy" id="6216"/>
    <lineage>
        <taxon>Eukaryota</taxon>
        <taxon>Metazoa</taxon>
        <taxon>Spiralia</taxon>
        <taxon>Lophotrochozoa</taxon>
        <taxon>Platyhelminthes</taxon>
        <taxon>Cestoda</taxon>
        <taxon>Eucestoda</taxon>
        <taxon>Cyclophyllidea</taxon>
        <taxon>Hymenolepididae</taxon>
        <taxon>Hymenolepis</taxon>
    </lineage>
</organism>
<feature type="domain" description="Helicase C-terminal" evidence="9">
    <location>
        <begin position="363"/>
        <end position="564"/>
    </location>
</feature>
<dbReference type="Pfam" id="PF21408">
    <property type="entry name" value="MTR4-like_stalk"/>
    <property type="match status" value="1"/>
</dbReference>
<proteinExistence type="predicted"/>
<dbReference type="Gene3D" id="2.40.30.300">
    <property type="match status" value="1"/>
</dbReference>
<feature type="region of interest" description="Disordered" evidence="7">
    <location>
        <begin position="338"/>
        <end position="363"/>
    </location>
</feature>
<dbReference type="Gene3D" id="1.10.3380.30">
    <property type="match status" value="1"/>
</dbReference>
<evidence type="ECO:0000259" key="8">
    <source>
        <dbReference type="PROSITE" id="PS51192"/>
    </source>
</evidence>
<keyword evidence="5" id="KW-0067">ATP-binding</keyword>
<dbReference type="Gene3D" id="3.40.50.300">
    <property type="entry name" value="P-loop containing nucleotide triphosphate hydrolases"/>
    <property type="match status" value="2"/>
</dbReference>
<dbReference type="FunFam" id="3.40.50.300:FF:000083">
    <property type="entry name" value="ATP-dependent RNA helicase DOB1"/>
    <property type="match status" value="1"/>
</dbReference>
<dbReference type="SMART" id="SM00487">
    <property type="entry name" value="DEXDc"/>
    <property type="match status" value="1"/>
</dbReference>
<dbReference type="InterPro" id="IPR011545">
    <property type="entry name" value="DEAD/DEAH_box_helicase_dom"/>
</dbReference>
<dbReference type="AlphaFoldDB" id="A0A564XX90"/>
<dbReference type="GO" id="GO:0005524">
    <property type="term" value="F:ATP binding"/>
    <property type="evidence" value="ECO:0007669"/>
    <property type="project" value="UniProtKB-KW"/>
</dbReference>
<evidence type="ECO:0008006" key="12">
    <source>
        <dbReference type="Google" id="ProtNLM"/>
    </source>
</evidence>
<dbReference type="CDD" id="cd18795">
    <property type="entry name" value="SF2_C_Ski2"/>
    <property type="match status" value="1"/>
</dbReference>
<name>A0A564XX90_HYMDI</name>
<dbReference type="Pfam" id="PF13234">
    <property type="entry name" value="MTR4_beta-barrel"/>
    <property type="match status" value="1"/>
</dbReference>
<keyword evidence="3" id="KW-0378">Hydrolase</keyword>
<keyword evidence="6" id="KW-0539">Nucleus</keyword>
<feature type="region of interest" description="Disordered" evidence="7">
    <location>
        <begin position="16"/>
        <end position="64"/>
    </location>
</feature>
<gene>
    <name evidence="10" type="ORF">WMSIL1_LOCUS780</name>
</gene>
<dbReference type="PROSITE" id="PS51192">
    <property type="entry name" value="HELICASE_ATP_BIND_1"/>
    <property type="match status" value="1"/>
</dbReference>
<sequence>MPNVFGVDITELESVLDDNGLQDTKTKSAESSASKGTEDLESKKRRLDENLREHLPNKNEEENTLKSEEIKLNSVIESTLSKAPRVMVYKISSADTCTHEVAYSPGLKFKKLQSVVGSRVLSFPFTLDPFQEEAILCIDNNESVMVAAHTSAGKTVVAEYAIAKALREKRRVIYTTPIKALSNQKYREFSEEFEEVGLLTGDATININASVLIMTTEILQSMLYRGSSIMREVGWVVFDEIHYMRDPERGVVWEESLVLLPDSVRYVFLSATAPNARQFAEWIACLHSQPCHVVATETRPVPLQHYMYPLGSDGLRLVLSNGKFMEENFQKMLAAFPKDNAPGGASRSKRFRPGPSSERAEDSVSKMVRLVKQHKLEPVIVFSFSKKECEVYALKMAEHDFLTDPDKHVVEEVFKNAIDGLSPKDKCLPQVESVLPLLKKGIGIHHGGLLPILKETVEILFGEGLIKCLFATETFAMGLNMPARTVIFTSFRKYDGNRYRFLTAGEYIQMSGRAGRRGKDDSGTVIVMVDETLTEATGRSILCGDPAPLNSAFHITYNMLLNLLRVEEINPEYLMERSFCQFQNYARLPELTEELNRLREELKHNVLENEKSVESYYKLQICLEDVIRDQWKHIRSPANIVKYLQPGRIVKIESDGKDYGWGVAIKLKKLSRRDRVSALETFYVLDCLLSKECISARSDLDEIDDNNKGGITEEPKEICGLPMADIIPVRLDCLCGISQVRLVVPNDLRSVESRAMLFSSIEKCKMKLNVNELPPLDPITDMHITDGKFIELTEKANLFKERIEAHPLHKSPDLSRLLDAYKLREKQRARIEKVTRTLTQKVSLIQMDDLVARKRVLRRLGFVSANDVIELKGRVACEITSGNELVLTELLFEGIFSRLSAEQTASLLSCFVFDERVSTMPELSSEMAEALRTLQDTARRIAKISRECRLPVDPDAFVESFKPYGMDIVLKWAQGVDFASLCSKTDLFEGAIIRSIRLLEELLRQMVNAARTIGNNSLIAKFTEAIEKIKRDIVFAASLYL</sequence>
<evidence type="ECO:0000256" key="4">
    <source>
        <dbReference type="ARBA" id="ARBA00022806"/>
    </source>
</evidence>
<dbReference type="SMART" id="SM00490">
    <property type="entry name" value="HELICc"/>
    <property type="match status" value="1"/>
</dbReference>
<evidence type="ECO:0000256" key="1">
    <source>
        <dbReference type="ARBA" id="ARBA00004123"/>
    </source>
</evidence>
<evidence type="ECO:0000256" key="5">
    <source>
        <dbReference type="ARBA" id="ARBA00022840"/>
    </source>
</evidence>
<keyword evidence="2" id="KW-0547">Nucleotide-binding</keyword>
<evidence type="ECO:0000259" key="9">
    <source>
        <dbReference type="PROSITE" id="PS51194"/>
    </source>
</evidence>
<protein>
    <recommendedName>
        <fullName evidence="12">Superkiller viralicidic activity 2-like 2</fullName>
    </recommendedName>
</protein>
<dbReference type="FunFam" id="1.10.3380.30:FF:000003">
    <property type="entry name" value="ATP dependent RNA helicase (Dob1)"/>
    <property type="match status" value="1"/>
</dbReference>
<accession>A0A564XX90</accession>
<dbReference type="SMART" id="SM01142">
    <property type="entry name" value="DSHCT"/>
    <property type="match status" value="1"/>
</dbReference>
<dbReference type="Proteomes" id="UP000321570">
    <property type="component" value="Unassembled WGS sequence"/>
</dbReference>
<dbReference type="InterPro" id="IPR027417">
    <property type="entry name" value="P-loop_NTPase"/>
</dbReference>
<dbReference type="PROSITE" id="PS51194">
    <property type="entry name" value="HELICASE_CTER"/>
    <property type="match status" value="1"/>
</dbReference>
<dbReference type="SUPFAM" id="SSF52540">
    <property type="entry name" value="P-loop containing nucleoside triphosphate hydrolases"/>
    <property type="match status" value="1"/>
</dbReference>
<dbReference type="Pfam" id="PF08148">
    <property type="entry name" value="DSHCT"/>
    <property type="match status" value="1"/>
</dbReference>
<dbReference type="InterPro" id="IPR014001">
    <property type="entry name" value="Helicase_ATP-bd"/>
</dbReference>
<dbReference type="GO" id="GO:0003724">
    <property type="term" value="F:RNA helicase activity"/>
    <property type="evidence" value="ECO:0007669"/>
    <property type="project" value="InterPro"/>
</dbReference>
<reference evidence="10 11" key="1">
    <citation type="submission" date="2019-07" db="EMBL/GenBank/DDBJ databases">
        <authorList>
            <person name="Jastrzebski P J."/>
            <person name="Paukszto L."/>
            <person name="Jastrzebski P J."/>
        </authorList>
    </citation>
    <scope>NUCLEOTIDE SEQUENCE [LARGE SCALE GENOMIC DNA]</scope>
    <source>
        <strain evidence="10 11">WMS-il1</strain>
    </source>
</reference>
<keyword evidence="4" id="KW-0347">Helicase</keyword>
<dbReference type="GO" id="GO:0006401">
    <property type="term" value="P:RNA catabolic process"/>
    <property type="evidence" value="ECO:0007669"/>
    <property type="project" value="InterPro"/>
</dbReference>
<dbReference type="GO" id="GO:0003723">
    <property type="term" value="F:RNA binding"/>
    <property type="evidence" value="ECO:0007669"/>
    <property type="project" value="InterPro"/>
</dbReference>
<dbReference type="InterPro" id="IPR025696">
    <property type="entry name" value="Beta-barrel_MTR4"/>
</dbReference>
<evidence type="ECO:0000313" key="11">
    <source>
        <dbReference type="Proteomes" id="UP000321570"/>
    </source>
</evidence>
<dbReference type="GO" id="GO:0016787">
    <property type="term" value="F:hydrolase activity"/>
    <property type="evidence" value="ECO:0007669"/>
    <property type="project" value="UniProtKB-KW"/>
</dbReference>
<dbReference type="Pfam" id="PF00271">
    <property type="entry name" value="Helicase_C"/>
    <property type="match status" value="1"/>
</dbReference>
<feature type="domain" description="Helicase ATP-binding" evidence="8">
    <location>
        <begin position="135"/>
        <end position="291"/>
    </location>
</feature>
<dbReference type="InterPro" id="IPR050699">
    <property type="entry name" value="RNA-DNA_Helicase"/>
</dbReference>
<dbReference type="InterPro" id="IPR048392">
    <property type="entry name" value="MTR4-like_stalk"/>
</dbReference>
<dbReference type="FunFam" id="3.40.50.300:FF:000141">
    <property type="entry name" value="ATP-dependent RNA helicase DOB1"/>
    <property type="match status" value="1"/>
</dbReference>
<dbReference type="Pfam" id="PF00270">
    <property type="entry name" value="DEAD"/>
    <property type="match status" value="1"/>
</dbReference>
<comment type="subcellular location">
    <subcellularLocation>
        <location evidence="1">Nucleus</location>
    </subcellularLocation>
</comment>
<keyword evidence="11" id="KW-1185">Reference proteome</keyword>
<evidence type="ECO:0000256" key="2">
    <source>
        <dbReference type="ARBA" id="ARBA00022741"/>
    </source>
</evidence>
<feature type="compositionally biased region" description="Basic and acidic residues" evidence="7">
    <location>
        <begin position="36"/>
        <end position="64"/>
    </location>
</feature>
<dbReference type="InterPro" id="IPR012961">
    <property type="entry name" value="Ski2/MTR4_C"/>
</dbReference>
<dbReference type="PIRSF" id="PIRSF005198">
    <property type="entry name" value="Antiviral_helicase_SKI2"/>
    <property type="match status" value="1"/>
</dbReference>
<dbReference type="EMBL" id="CABIJS010000017">
    <property type="protein sequence ID" value="VUZ39506.1"/>
    <property type="molecule type" value="Genomic_DNA"/>
</dbReference>
<evidence type="ECO:0000256" key="3">
    <source>
        <dbReference type="ARBA" id="ARBA00022801"/>
    </source>
</evidence>
<dbReference type="PANTHER" id="PTHR12131">
    <property type="entry name" value="ATP-DEPENDENT RNA AND DNA HELICASE"/>
    <property type="match status" value="1"/>
</dbReference>
<dbReference type="GO" id="GO:0005634">
    <property type="term" value="C:nucleus"/>
    <property type="evidence" value="ECO:0007669"/>
    <property type="project" value="UniProtKB-SubCell"/>
</dbReference>
<evidence type="ECO:0000256" key="7">
    <source>
        <dbReference type="SAM" id="MobiDB-lite"/>
    </source>
</evidence>
<evidence type="ECO:0000256" key="6">
    <source>
        <dbReference type="ARBA" id="ARBA00023242"/>
    </source>
</evidence>
<evidence type="ECO:0000313" key="10">
    <source>
        <dbReference type="EMBL" id="VUZ39506.1"/>
    </source>
</evidence>
<dbReference type="InterPro" id="IPR001650">
    <property type="entry name" value="Helicase_C-like"/>
</dbReference>
<dbReference type="GO" id="GO:0000460">
    <property type="term" value="P:maturation of 5.8S rRNA"/>
    <property type="evidence" value="ECO:0007669"/>
    <property type="project" value="TreeGrafter"/>
</dbReference>